<evidence type="ECO:0000313" key="3">
    <source>
        <dbReference type="Proteomes" id="UP000018934"/>
    </source>
</evidence>
<protein>
    <submittedName>
        <fullName evidence="2">Uncharacterized protein</fullName>
    </submittedName>
</protein>
<keyword evidence="3" id="KW-1185">Reference proteome</keyword>
<dbReference type="EMBL" id="CP007033">
    <property type="protein sequence ID" value="AHF11487.1"/>
    <property type="molecule type" value="Genomic_DNA"/>
</dbReference>
<organism evidence="2 3">
    <name type="scientific">Dehalobacter restrictus (strain DSM 9455 / PER-K23)</name>
    <dbReference type="NCBI Taxonomy" id="871738"/>
    <lineage>
        <taxon>Bacteria</taxon>
        <taxon>Bacillati</taxon>
        <taxon>Bacillota</taxon>
        <taxon>Clostridia</taxon>
        <taxon>Eubacteriales</taxon>
        <taxon>Desulfitobacteriaceae</taxon>
        <taxon>Dehalobacter</taxon>
    </lineage>
</organism>
<proteinExistence type="predicted"/>
<dbReference type="RefSeq" id="WP_019224661.1">
    <property type="nucleotide sequence ID" value="NZ_CP007033.1"/>
</dbReference>
<gene>
    <name evidence="2" type="ORF">DEHRE_13465</name>
</gene>
<feature type="region of interest" description="Disordered" evidence="1">
    <location>
        <begin position="25"/>
        <end position="48"/>
    </location>
</feature>
<feature type="compositionally biased region" description="Basic and acidic residues" evidence="1">
    <location>
        <begin position="26"/>
        <end position="36"/>
    </location>
</feature>
<dbReference type="Proteomes" id="UP000018934">
    <property type="component" value="Chromosome"/>
</dbReference>
<reference evidence="2 3" key="1">
    <citation type="journal article" date="2013" name="Stand. Genomic Sci.">
        <title>Complete genome sequence of Dehalobacter restrictus PER-K23(T.).</title>
        <authorList>
            <person name="Kruse T."/>
            <person name="Maillard J."/>
            <person name="Goodwin L."/>
            <person name="Woyke T."/>
            <person name="Teshima H."/>
            <person name="Bruce D."/>
            <person name="Detter C."/>
            <person name="Tapia R."/>
            <person name="Han C."/>
            <person name="Huntemann M."/>
            <person name="Wei C.L."/>
            <person name="Han J."/>
            <person name="Chen A."/>
            <person name="Kyrpides N."/>
            <person name="Szeto E."/>
            <person name="Markowitz V."/>
            <person name="Ivanova N."/>
            <person name="Pagani I."/>
            <person name="Pati A."/>
            <person name="Pitluck S."/>
            <person name="Nolan M."/>
            <person name="Holliger C."/>
            <person name="Smidt H."/>
        </authorList>
    </citation>
    <scope>NUCLEOTIDE SEQUENCE [LARGE SCALE GENOMIC DNA]</scope>
    <source>
        <strain evidence="3">DSM 9455</strain>
    </source>
</reference>
<evidence type="ECO:0000256" key="1">
    <source>
        <dbReference type="SAM" id="MobiDB-lite"/>
    </source>
</evidence>
<evidence type="ECO:0000313" key="2">
    <source>
        <dbReference type="EMBL" id="AHF11487.1"/>
    </source>
</evidence>
<sequence length="48" mass="5506">MLEFKDKVSQKATKEIVSEMTTEMKTIPEDLGEHRHFSQPFPTAAGRK</sequence>
<accession>A0ABN4C107</accession>
<name>A0ABN4C107_DEHRP</name>